<feature type="domain" description="Putative auto-transporter adhesin head GIN" evidence="3">
    <location>
        <begin position="60"/>
        <end position="235"/>
    </location>
</feature>
<gene>
    <name evidence="4" type="ORF">GCM10007907_24800</name>
</gene>
<dbReference type="RefSeq" id="WP_284196780.1">
    <property type="nucleotide sequence ID" value="NZ_BSOG01000002.1"/>
</dbReference>
<feature type="region of interest" description="Disordered" evidence="1">
    <location>
        <begin position="379"/>
        <end position="408"/>
    </location>
</feature>
<proteinExistence type="predicted"/>
<dbReference type="PANTHER" id="PTHR39200:SF1">
    <property type="entry name" value="AUTO-TRANSPORTER ADHESIN HEAD GIN DOMAIN-CONTAINING PROTEIN-RELATED"/>
    <property type="match status" value="1"/>
</dbReference>
<name>A0ABQ5YK17_9NEIS</name>
<evidence type="ECO:0000259" key="3">
    <source>
        <dbReference type="Pfam" id="PF10988"/>
    </source>
</evidence>
<reference evidence="5" key="1">
    <citation type="journal article" date="2019" name="Int. J. Syst. Evol. Microbiol.">
        <title>The Global Catalogue of Microorganisms (GCM) 10K type strain sequencing project: providing services to taxonomists for standard genome sequencing and annotation.</title>
        <authorList>
            <consortium name="The Broad Institute Genomics Platform"/>
            <consortium name="The Broad Institute Genome Sequencing Center for Infectious Disease"/>
            <person name="Wu L."/>
            <person name="Ma J."/>
        </authorList>
    </citation>
    <scope>NUCLEOTIDE SEQUENCE [LARGE SCALE GENOMIC DNA]</scope>
    <source>
        <strain evidence="5">NBRC 110044</strain>
    </source>
</reference>
<dbReference type="Pfam" id="PF10988">
    <property type="entry name" value="DUF2807"/>
    <property type="match status" value="2"/>
</dbReference>
<dbReference type="Gene3D" id="2.160.20.120">
    <property type="match status" value="2"/>
</dbReference>
<evidence type="ECO:0000313" key="4">
    <source>
        <dbReference type="EMBL" id="GLR13690.1"/>
    </source>
</evidence>
<feature type="signal peptide" evidence="2">
    <location>
        <begin position="1"/>
        <end position="22"/>
    </location>
</feature>
<dbReference type="PANTHER" id="PTHR39200">
    <property type="entry name" value="HYPOTHETICAL EXPORTED PROTEIN"/>
    <property type="match status" value="1"/>
</dbReference>
<evidence type="ECO:0000256" key="1">
    <source>
        <dbReference type="SAM" id="MobiDB-lite"/>
    </source>
</evidence>
<evidence type="ECO:0000313" key="5">
    <source>
        <dbReference type="Proteomes" id="UP001156706"/>
    </source>
</evidence>
<feature type="chain" id="PRO_5045395360" description="Putative auto-transporter adhesin head GIN domain-containing protein" evidence="2">
    <location>
        <begin position="23"/>
        <end position="408"/>
    </location>
</feature>
<dbReference type="Proteomes" id="UP001156706">
    <property type="component" value="Unassembled WGS sequence"/>
</dbReference>
<evidence type="ECO:0000256" key="2">
    <source>
        <dbReference type="SAM" id="SignalP"/>
    </source>
</evidence>
<protein>
    <recommendedName>
        <fullName evidence="3">Putative auto-transporter adhesin head GIN domain-containing protein</fullName>
    </recommendedName>
</protein>
<keyword evidence="5" id="KW-1185">Reference proteome</keyword>
<dbReference type="InterPro" id="IPR021255">
    <property type="entry name" value="DUF2807"/>
</dbReference>
<feature type="domain" description="Putative auto-transporter adhesin head GIN" evidence="3">
    <location>
        <begin position="298"/>
        <end position="394"/>
    </location>
</feature>
<sequence>MKNGLWLMLCLPMMACTVHVNGDETTEGGGKWHVSVGGWGGVKGNGKLVTETRQLAAVQGIELRGPIEVNVRVVAGSAASMTLEGDENLLKFIVTEQVGDALVIRTNGNFSSTRPLKVNLVLPALARINSSGSGDMVVQGLDAQRFELEASGPGDTRLEGKVAELHGSVSGSGDLVLDRLDAGRVILDQSGPGDVTLRGRASSLQATVSGSGDLMLAGLEGPAELRLDGPGSASVRGKVAGLLVQSNGSGSVAVDGISGGAVKVDGSGPGDIRLVGQAGNIKVALTGSGDLNAGALSMQDVELEMHGPGDVMLGTVAAERFHAQLSGSGDLQAVGSARDLMLQVDGPGEAGLSRLVAQNAKLQSTGSGDISADVRNRLEAQSDGPGEIRVQGKPAERNVQGKRVQVQG</sequence>
<keyword evidence="2" id="KW-0732">Signal</keyword>
<comment type="caution">
    <text evidence="4">The sequence shown here is derived from an EMBL/GenBank/DDBJ whole genome shotgun (WGS) entry which is preliminary data.</text>
</comment>
<accession>A0ABQ5YK17</accession>
<dbReference type="EMBL" id="BSOG01000002">
    <property type="protein sequence ID" value="GLR13690.1"/>
    <property type="molecule type" value="Genomic_DNA"/>
</dbReference>
<organism evidence="4 5">
    <name type="scientific">Chitinimonas prasina</name>
    <dbReference type="NCBI Taxonomy" id="1434937"/>
    <lineage>
        <taxon>Bacteria</taxon>
        <taxon>Pseudomonadati</taxon>
        <taxon>Pseudomonadota</taxon>
        <taxon>Betaproteobacteria</taxon>
        <taxon>Neisseriales</taxon>
        <taxon>Chitinibacteraceae</taxon>
        <taxon>Chitinimonas</taxon>
    </lineage>
</organism>